<comment type="caution">
    <text evidence="2">The sequence shown here is derived from an EMBL/GenBank/DDBJ whole genome shotgun (WGS) entry which is preliminary data.</text>
</comment>
<name>A0AAJ0A7M8_9PEZI</name>
<reference evidence="2" key="1">
    <citation type="submission" date="2021-06" db="EMBL/GenBank/DDBJ databases">
        <title>Comparative genomics, transcriptomics and evolutionary studies reveal genomic signatures of adaptation to plant cell wall in hemibiotrophic fungi.</title>
        <authorList>
            <consortium name="DOE Joint Genome Institute"/>
            <person name="Baroncelli R."/>
            <person name="Diaz J.F."/>
            <person name="Benocci T."/>
            <person name="Peng M."/>
            <person name="Battaglia E."/>
            <person name="Haridas S."/>
            <person name="Andreopoulos W."/>
            <person name="Labutti K."/>
            <person name="Pangilinan J."/>
            <person name="Floch G.L."/>
            <person name="Makela M.R."/>
            <person name="Henrissat B."/>
            <person name="Grigoriev I.V."/>
            <person name="Crouch J.A."/>
            <person name="De Vries R.P."/>
            <person name="Sukno S.A."/>
            <person name="Thon M.R."/>
        </authorList>
    </citation>
    <scope>NUCLEOTIDE SEQUENCE</scope>
    <source>
        <strain evidence="2">CBS 193.32</strain>
    </source>
</reference>
<keyword evidence="3" id="KW-1185">Reference proteome</keyword>
<sequence>MRIVGALILDSWLTTSLIQQIRCIRHSVLKGCFSLTPPLPERRPSMPAVPAASSSLVGKIGPDGGAGSKHQASKRQRAPTLWASGEVCHGRIADPALSHCVGIAPELQHSYLFTRHTHETLSCRHMEDNWSKLVILGTPLRNSPPPDTCPSPTSPKSRQARTEYFSRIRKQTNKLLSSGYSARRTNLDGLHMCNHFPPMFGLDSREKLSYSSPFSRRNLLTVDQPPQPSPSYGIFPPSGT</sequence>
<evidence type="ECO:0000256" key="1">
    <source>
        <dbReference type="SAM" id="MobiDB-lite"/>
    </source>
</evidence>
<dbReference type="RefSeq" id="XP_060422744.1">
    <property type="nucleotide sequence ID" value="XM_060567398.1"/>
</dbReference>
<organism evidence="2 3">
    <name type="scientific">Colletotrichum godetiae</name>
    <dbReference type="NCBI Taxonomy" id="1209918"/>
    <lineage>
        <taxon>Eukaryota</taxon>
        <taxon>Fungi</taxon>
        <taxon>Dikarya</taxon>
        <taxon>Ascomycota</taxon>
        <taxon>Pezizomycotina</taxon>
        <taxon>Sordariomycetes</taxon>
        <taxon>Hypocreomycetidae</taxon>
        <taxon>Glomerellales</taxon>
        <taxon>Glomerellaceae</taxon>
        <taxon>Colletotrichum</taxon>
        <taxon>Colletotrichum acutatum species complex</taxon>
    </lineage>
</organism>
<accession>A0AAJ0A7M8</accession>
<evidence type="ECO:0000313" key="3">
    <source>
        <dbReference type="Proteomes" id="UP001224890"/>
    </source>
</evidence>
<evidence type="ECO:0000313" key="2">
    <source>
        <dbReference type="EMBL" id="KAK1657980.1"/>
    </source>
</evidence>
<proteinExistence type="predicted"/>
<dbReference type="EMBL" id="JAHMHR010000081">
    <property type="protein sequence ID" value="KAK1657980.1"/>
    <property type="molecule type" value="Genomic_DNA"/>
</dbReference>
<dbReference type="GeneID" id="85451924"/>
<dbReference type="Proteomes" id="UP001224890">
    <property type="component" value="Unassembled WGS sequence"/>
</dbReference>
<gene>
    <name evidence="2" type="ORF">BDP55DRAFT_414367</name>
</gene>
<protein>
    <submittedName>
        <fullName evidence="2">Uncharacterized protein</fullName>
    </submittedName>
</protein>
<feature type="region of interest" description="Disordered" evidence="1">
    <location>
        <begin position="218"/>
        <end position="240"/>
    </location>
</feature>
<dbReference type="AlphaFoldDB" id="A0AAJ0A7M8"/>